<dbReference type="SMART" id="SM00089">
    <property type="entry name" value="PKD"/>
    <property type="match status" value="1"/>
</dbReference>
<evidence type="ECO:0000259" key="1">
    <source>
        <dbReference type="PROSITE" id="PS50093"/>
    </source>
</evidence>
<accession>A0A1I6XRE5</accession>
<dbReference type="NCBIfam" id="TIGR04131">
    <property type="entry name" value="Bac_Flav_CTERM"/>
    <property type="match status" value="1"/>
</dbReference>
<dbReference type="Gene3D" id="2.60.120.200">
    <property type="match status" value="1"/>
</dbReference>
<dbReference type="Pfam" id="PF18911">
    <property type="entry name" value="PKD_4"/>
    <property type="match status" value="1"/>
</dbReference>
<dbReference type="STRING" id="305507.SAMN04489724_0618"/>
<organism evidence="2 3">
    <name type="scientific">Algoriphagus locisalis</name>
    <dbReference type="NCBI Taxonomy" id="305507"/>
    <lineage>
        <taxon>Bacteria</taxon>
        <taxon>Pseudomonadati</taxon>
        <taxon>Bacteroidota</taxon>
        <taxon>Cytophagia</taxon>
        <taxon>Cytophagales</taxon>
        <taxon>Cyclobacteriaceae</taxon>
        <taxon>Algoriphagus</taxon>
    </lineage>
</organism>
<sequence length="2070" mass="222610">MTIFMRNFVKGFSALLVKDCRLLALAVWGVLSLNFFTATSLKAQIISIPREGFPYCEPFTNVNATGGFDFTLLGGEIRIPVGVPENPTSSTIIKPYSAYANGNSLQLTPLEYWHSGYAIVDIPFSSQFGIKTSFEYFSYGAPDPRGNADGISFFMFDADQPLSLGYLGGSLAYAPYIGLDGTPLQPGIAGGYVGIGFDEWGNFGVGKVGEPIANWDPRIANSITVRGPETLNYDVYERYVTNKVNAFGVDYFPPSPLDGDPTKWFDIDHNNANRPVDCLVPGYRKVFIELLPNGSGYQIKIDMLVNTSLNGQQLVSFPLIDYPFNAPDRLKIGFAGSTGNGRNNHEIRNVTVNVADISEALLPLVSDQNKVICIDDDLEFEFPVVLQAGNDAFITCMQLFENDPGPPDNSTPPTNYTCGFDGSLCTDKCNPDNYEVPVYDASGNLLGTFYSILEELNTGNFEDERNKATIRFEPAPGFTGEASVYYNVTDNYGLTSEPAKITVVSNPFPVEIQDGEIDNPSCDGQQDGRIYDVIVGDLVVGFDYEWLHNGSSIGKSGATVSNLVNGEATFELTGVNLGAYTLNVWNPSDSQGGGCPVPVQVLVDQENGTPVTLDVPDKTICEGEVVSFLPLVDPADIPSGASPSFLWYQNSDRSGGALSNNSTITVSGNQVDVSISSSGELTLSGLKNTGGTSTFDFFVEAATQSQVGGNFCPYLGDVLTVASVTVNPPLSFTVSYTDDWCLTSAGEIEASVSGATDITYFLLDDADVVLTSNTSGTFTGLASGDYKVYGTSASLGCSSPVEDVTIEGPVEGLVIAPVDVENSYCGLPNGTISFEVSGGNIPYLSIELNGNPIPFDPSGIYEIPDLPPNSYDILITDAKGCTATMPMTVQADPPSNFTTIGSEVCEGQEASASIDILDSSTGLPTFNWYKDDGMGGYTLIPNSLIEGNIEYYVSPQKELFVTGLPASEDPYIFYLLVTGDKICDQGYIPTEIKVTPGPEMNEPILTETCYGESLGSIQAQIPGNNFNDFEFSIEGDNGITIDFSKNGGLFENLPAGSYELSIRSALGCITTLQDVEVLEPAEPISLANQSIERASCDLANGVIKDLQITGGWGDYTVEWRKGTIDGTVIPGSTTGAVDLLPDTYFLLVTDEKGCLESFEFVVGELSDPVYDLVPPIDVCLEEEVEIRPIHLAPDPSLPPAAFTEVFWYKNAGQNDLISNGADPSDPNIIYTIDDSDWLNPKLQIEGLPAGLHSFYFYVECTGQEIEVEVEVFDIPTVELETSLVSCFGGNDGKLAFISGTNDSYTYSIDSGTPVTQADLELMSFSAGEYNLQVLTPASCPQSLTFTIEGPEEPLVISPLVGINPGCGALNGKINATITGGWLPYTVSVLENGAVIQSLELSDSSLTLDGLASGSYSLIILDAQGCEITSPTLELVDGPSQILVDNQIVCEGQEVILTPTIDPAASDVVFEWYFDANTTQKINSNSIPDGNGVTYDINPTTGVLTINGLSASANQYEYFVLAQGPEVCPGFVGSGTAMVYSTPTATYTKTDEVCFEEGGSINVSAVGGSGNYIFVLDGQISQDNGLFENVPKGIHTVTITTPETCEVTLSSIEINGPDSPLEIEILAVDNPSCDLANGAITLGIQGGIAGYSVEVFMDNTSQGIYTADSNGEVQVLDIKKGEYAFIVTDASGCEISLSEPLDLEEVPTVITLEDQVICAGQDAVLQPEVPSNISSPAYTWFYDEAMTSPILPGQVNGITYQIESDGELTVVGLPESPDPYIYYAMVEGPEICGVTPKQVQVYVNSFPNLRVSNPSIVCDPQNTVDLTNYIEGYNPSIYEYSIFSPLGNALVGNEINAVNESGNYEVSASFKGYNCWTAPQRILVRIASELLQSNFEYHADLGGGLIVSNQDIQLLEIVEFEDFSTGDVLLWNWDFGDGTTSTAQNPNHIFQNKGSYTITLTTTDTIGCQSVYSVVVDVTDEYLLLMPNAFTPDGIKNQYYKPMHRGLASIEFYVFSTWGELIYHAESLEDLGWDGTFNGKPAPNGNYVYKVKYRTRTGNVFDEAGVFILIR</sequence>
<dbReference type="InterPro" id="IPR000601">
    <property type="entry name" value="PKD_dom"/>
</dbReference>
<dbReference type="CDD" id="cd00146">
    <property type="entry name" value="PKD"/>
    <property type="match status" value="1"/>
</dbReference>
<keyword evidence="3" id="KW-1185">Reference proteome</keyword>
<protein>
    <submittedName>
        <fullName evidence="2">Gliding motility-associated C-terminal domain-containing protein</fullName>
    </submittedName>
</protein>
<dbReference type="EMBL" id="FPBF01000001">
    <property type="protein sequence ID" value="SFT40622.1"/>
    <property type="molecule type" value="Genomic_DNA"/>
</dbReference>
<dbReference type="InterPro" id="IPR026341">
    <property type="entry name" value="T9SS_type_B"/>
</dbReference>
<dbReference type="Proteomes" id="UP000199673">
    <property type="component" value="Unassembled WGS sequence"/>
</dbReference>
<evidence type="ECO:0000313" key="3">
    <source>
        <dbReference type="Proteomes" id="UP000199673"/>
    </source>
</evidence>
<feature type="domain" description="PKD" evidence="1">
    <location>
        <begin position="1917"/>
        <end position="1978"/>
    </location>
</feature>
<dbReference type="InterPro" id="IPR035986">
    <property type="entry name" value="PKD_dom_sf"/>
</dbReference>
<dbReference type="InterPro" id="IPR022409">
    <property type="entry name" value="PKD/Chitinase_dom"/>
</dbReference>
<dbReference type="PROSITE" id="PS50093">
    <property type="entry name" value="PKD"/>
    <property type="match status" value="1"/>
</dbReference>
<dbReference type="GO" id="GO:0005975">
    <property type="term" value="P:carbohydrate metabolic process"/>
    <property type="evidence" value="ECO:0007669"/>
    <property type="project" value="UniProtKB-ARBA"/>
</dbReference>
<dbReference type="Pfam" id="PF13585">
    <property type="entry name" value="CHU_C"/>
    <property type="match status" value="1"/>
</dbReference>
<proteinExistence type="predicted"/>
<gene>
    <name evidence="2" type="ORF">SAMN04489724_0618</name>
</gene>
<dbReference type="InterPro" id="IPR013783">
    <property type="entry name" value="Ig-like_fold"/>
</dbReference>
<dbReference type="SUPFAM" id="SSF49299">
    <property type="entry name" value="PKD domain"/>
    <property type="match status" value="1"/>
</dbReference>
<dbReference type="OrthoDB" id="7794186at2"/>
<dbReference type="SUPFAM" id="SSF49899">
    <property type="entry name" value="Concanavalin A-like lectins/glucanases"/>
    <property type="match status" value="1"/>
</dbReference>
<name>A0A1I6XRE5_9BACT</name>
<reference evidence="3" key="1">
    <citation type="submission" date="2016-10" db="EMBL/GenBank/DDBJ databases">
        <authorList>
            <person name="Varghese N."/>
            <person name="Submissions S."/>
        </authorList>
    </citation>
    <scope>NUCLEOTIDE SEQUENCE [LARGE SCALE GENOMIC DNA]</scope>
    <source>
        <strain evidence="3">DSM 23445</strain>
    </source>
</reference>
<dbReference type="Gene3D" id="2.60.40.10">
    <property type="entry name" value="Immunoglobulins"/>
    <property type="match status" value="1"/>
</dbReference>
<dbReference type="InterPro" id="IPR013320">
    <property type="entry name" value="ConA-like_dom_sf"/>
</dbReference>
<evidence type="ECO:0000313" key="2">
    <source>
        <dbReference type="EMBL" id="SFT40622.1"/>
    </source>
</evidence>
<dbReference type="GO" id="GO:0004553">
    <property type="term" value="F:hydrolase activity, hydrolyzing O-glycosyl compounds"/>
    <property type="evidence" value="ECO:0007669"/>
    <property type="project" value="UniProtKB-ARBA"/>
</dbReference>